<dbReference type="GO" id="GO:0008168">
    <property type="term" value="F:methyltransferase activity"/>
    <property type="evidence" value="ECO:0007669"/>
    <property type="project" value="UniProtKB-KW"/>
</dbReference>
<keyword evidence="1" id="KW-0489">Methyltransferase</keyword>
<protein>
    <submittedName>
        <fullName evidence="1">SAM-dependent methyltransferase</fullName>
    </submittedName>
</protein>
<dbReference type="EMBL" id="MUZR01000023">
    <property type="protein sequence ID" value="OOC10119.1"/>
    <property type="molecule type" value="Genomic_DNA"/>
</dbReference>
<dbReference type="GO" id="GO:0032259">
    <property type="term" value="P:methylation"/>
    <property type="evidence" value="ECO:0007669"/>
    <property type="project" value="UniProtKB-KW"/>
</dbReference>
<dbReference type="CDD" id="cd02440">
    <property type="entry name" value="AdoMet_MTases"/>
    <property type="match status" value="1"/>
</dbReference>
<dbReference type="Proteomes" id="UP000189177">
    <property type="component" value="Unassembled WGS sequence"/>
</dbReference>
<dbReference type="RefSeq" id="WP_077244229.1">
    <property type="nucleotide sequence ID" value="NZ_MUZR01000023.1"/>
</dbReference>
<dbReference type="PANTHER" id="PTHR43832:SF1">
    <property type="entry name" value="S-ADENOSYL-L-METHIONINE-DEPENDENT METHYLTRANSFERASES SUPERFAMILY PROTEIN"/>
    <property type="match status" value="1"/>
</dbReference>
<dbReference type="OrthoDB" id="9782855at2"/>
<dbReference type="FunFam" id="3.40.50.150:FF:000554">
    <property type="entry name" value="Cation-transporting ATPase"/>
    <property type="match status" value="1"/>
</dbReference>
<dbReference type="AlphaFoldDB" id="A0A1V2ZYG2"/>
<dbReference type="InterPro" id="IPR029063">
    <property type="entry name" value="SAM-dependent_MTases_sf"/>
</dbReference>
<name>A0A1V2ZYG2_9GAMM</name>
<organism evidence="1 2">
    <name type="scientific">Thioalkalivibrio halophilus</name>
    <dbReference type="NCBI Taxonomy" id="252474"/>
    <lineage>
        <taxon>Bacteria</taxon>
        <taxon>Pseudomonadati</taxon>
        <taxon>Pseudomonadota</taxon>
        <taxon>Gammaproteobacteria</taxon>
        <taxon>Chromatiales</taxon>
        <taxon>Ectothiorhodospiraceae</taxon>
        <taxon>Thioalkalivibrio</taxon>
    </lineage>
</organism>
<keyword evidence="1" id="KW-0808">Transferase</keyword>
<gene>
    <name evidence="1" type="ORF">B1A74_07400</name>
</gene>
<dbReference type="STRING" id="252474.B1A74_07400"/>
<reference evidence="1 2" key="1">
    <citation type="submission" date="2017-02" db="EMBL/GenBank/DDBJ databases">
        <title>Genomic diversity within the haloalkaliphilic genus Thioalkalivibrio.</title>
        <authorList>
            <person name="Ahn A.-C."/>
            <person name="Meier-Kolthoff J."/>
            <person name="Overmars L."/>
            <person name="Richter M."/>
            <person name="Woyke T."/>
            <person name="Sorokin D.Y."/>
            <person name="Muyzer G."/>
        </authorList>
    </citation>
    <scope>NUCLEOTIDE SEQUENCE [LARGE SCALE GENOMIC DNA]</scope>
    <source>
        <strain evidence="1 2">HL17</strain>
    </source>
</reference>
<keyword evidence="2" id="KW-1185">Reference proteome</keyword>
<dbReference type="PANTHER" id="PTHR43832">
    <property type="match status" value="1"/>
</dbReference>
<evidence type="ECO:0000313" key="1">
    <source>
        <dbReference type="EMBL" id="OOC10119.1"/>
    </source>
</evidence>
<comment type="caution">
    <text evidence="1">The sequence shown here is derived from an EMBL/GenBank/DDBJ whole genome shotgun (WGS) entry which is preliminary data.</text>
</comment>
<evidence type="ECO:0000313" key="2">
    <source>
        <dbReference type="Proteomes" id="UP000189177"/>
    </source>
</evidence>
<dbReference type="Pfam" id="PF02353">
    <property type="entry name" value="CMAS"/>
    <property type="match status" value="1"/>
</dbReference>
<dbReference type="SUPFAM" id="SSF53335">
    <property type="entry name" value="S-adenosyl-L-methionine-dependent methyltransferases"/>
    <property type="match status" value="1"/>
</dbReference>
<sequence length="349" mass="40643">MERLIDWAERGWLPDAAIRAGIRHLLRRRLRESGGSPETLRARREALVRAMREAPVALSTDTANEQHYELPTEYFEACLGPWMKYSSGWWPEGVDDLAGAEAAMLKLTMERAGLADGQRILELGCGWGSLSLWMAEQFPQSTVLAVSNSTTQREAIERRRDAVGLTNLEVVTADMNDFSPPYGDFDRVVSVEMFEHMRNWPELFRRIHDWLRPGGWFFLHVFAHRDRAYFFETDGDADWMARHFFRDGLMPSEDLVHHFQEHLRVRDQWRVGGEHYARSLNAWLERQDAARQRLLPLFSRTLDAAEAARVFQRWRMFYMACAELFARDGGGEWFVSHTLLERPLREAVQ</sequence>
<dbReference type="Gene3D" id="3.40.50.150">
    <property type="entry name" value="Vaccinia Virus protein VP39"/>
    <property type="match status" value="1"/>
</dbReference>
<accession>A0A1V2ZYG2</accession>
<proteinExistence type="predicted"/>